<dbReference type="Gene3D" id="2.40.70.10">
    <property type="entry name" value="Acid Proteases"/>
    <property type="match status" value="1"/>
</dbReference>
<reference evidence="2" key="1">
    <citation type="journal article" date="2012" name="PLoS Genet.">
        <title>Comparative analysis of the genomes of two field isolates of the rice blast fungus Magnaporthe oryzae.</title>
        <authorList>
            <person name="Xue M."/>
            <person name="Yang J."/>
            <person name="Li Z."/>
            <person name="Hu S."/>
            <person name="Yao N."/>
            <person name="Dean R.A."/>
            <person name="Zhao W."/>
            <person name="Shen M."/>
            <person name="Zhang H."/>
            <person name="Li C."/>
            <person name="Liu L."/>
            <person name="Cao L."/>
            <person name="Xu X."/>
            <person name="Xing Y."/>
            <person name="Hsiang T."/>
            <person name="Zhang Z."/>
            <person name="Xu J.R."/>
            <person name="Peng Y.L."/>
        </authorList>
    </citation>
    <scope>NUCLEOTIDE SEQUENCE</scope>
    <source>
        <strain evidence="2">Y34</strain>
    </source>
</reference>
<evidence type="ECO:0000313" key="2">
    <source>
        <dbReference type="EMBL" id="ELQ33304.1"/>
    </source>
</evidence>
<name>A0AA97PG30_PYRO3</name>
<feature type="region of interest" description="Disordered" evidence="1">
    <location>
        <begin position="1"/>
        <end position="41"/>
    </location>
</feature>
<accession>A0AA97PG30</accession>
<organism evidence="2">
    <name type="scientific">Pyricularia oryzae (strain Y34)</name>
    <name type="common">Rice blast fungus</name>
    <name type="synonym">Magnaporthe oryzae</name>
    <dbReference type="NCBI Taxonomy" id="1143189"/>
    <lineage>
        <taxon>Eukaryota</taxon>
        <taxon>Fungi</taxon>
        <taxon>Dikarya</taxon>
        <taxon>Ascomycota</taxon>
        <taxon>Pezizomycotina</taxon>
        <taxon>Sordariomycetes</taxon>
        <taxon>Sordariomycetidae</taxon>
        <taxon>Magnaporthales</taxon>
        <taxon>Pyriculariaceae</taxon>
        <taxon>Pyricularia</taxon>
    </lineage>
</organism>
<dbReference type="Proteomes" id="UP000011086">
    <property type="component" value="Unassembled WGS sequence"/>
</dbReference>
<dbReference type="AlphaFoldDB" id="A0AA97PG30"/>
<proteinExistence type="predicted"/>
<feature type="region of interest" description="Disordered" evidence="1">
    <location>
        <begin position="211"/>
        <end position="235"/>
    </location>
</feature>
<gene>
    <name evidence="2" type="ORF">OOU_Y34scaffold00978g3</name>
</gene>
<feature type="compositionally biased region" description="Basic and acidic residues" evidence="1">
    <location>
        <begin position="1"/>
        <end position="12"/>
    </location>
</feature>
<dbReference type="SUPFAM" id="SSF50630">
    <property type="entry name" value="Acid proteases"/>
    <property type="match status" value="1"/>
</dbReference>
<protein>
    <submittedName>
        <fullName evidence="2">Uncharacterized protein</fullName>
    </submittedName>
</protein>
<dbReference type="Pfam" id="PF13975">
    <property type="entry name" value="gag-asp_proteas"/>
    <property type="match status" value="1"/>
</dbReference>
<dbReference type="CDD" id="cd00303">
    <property type="entry name" value="retropepsin_like"/>
    <property type="match status" value="1"/>
</dbReference>
<sequence length="247" mass="28274">MNPNTRDNDRTTQARKTPAPHKEKGGKGGSSGLKKLETSNGTGYRITTDRRFLSMATTANEHEHIHLELILDGKPIRALLDSGAQGNYIAPRVVNERRILWRQKEEPYQLRTVEGEAVSYGNGTIEIETVHLWMEGYGRREQITLNITEIRDKDIILGIPWLRKSNPRINWVTGQIQWEECLASEGKPETRTLRSARRAREKYHEKIMAFLKKNQPPSEPTSDESRLSTGEERSDLITLIDNIPTDY</sequence>
<feature type="compositionally biased region" description="Basic and acidic residues" evidence="1">
    <location>
        <begin position="223"/>
        <end position="235"/>
    </location>
</feature>
<evidence type="ECO:0000256" key="1">
    <source>
        <dbReference type="SAM" id="MobiDB-lite"/>
    </source>
</evidence>
<dbReference type="EMBL" id="JH793136">
    <property type="protein sequence ID" value="ELQ33304.1"/>
    <property type="molecule type" value="Genomic_DNA"/>
</dbReference>
<dbReference type="InterPro" id="IPR021109">
    <property type="entry name" value="Peptidase_aspartic_dom_sf"/>
</dbReference>